<dbReference type="Gene3D" id="1.10.2080.10">
    <property type="entry name" value="Insect odorant-binding protein A10/Ejaculatory bulb-specific protein 3"/>
    <property type="match status" value="1"/>
</dbReference>
<evidence type="ECO:0000256" key="1">
    <source>
        <dbReference type="SAM" id="SignalP"/>
    </source>
</evidence>
<sequence>MKLLVISMLLAVATLALAEESKYTDRYDNVNIDEILNNRRLLVAYVKCILETGRCTAEGKELKKHIKDGMQTACSKCTQWQRQGARKVVKHIRENESEYWQQMLTKYDPNGEFKSIYEPFLESDD</sequence>
<dbReference type="SUPFAM" id="SSF100910">
    <property type="entry name" value="Chemosensory protein Csp2"/>
    <property type="match status" value="1"/>
</dbReference>
<name>A0ABM3MX27_GALME</name>
<dbReference type="Pfam" id="PF03392">
    <property type="entry name" value="OS-D"/>
    <property type="match status" value="1"/>
</dbReference>
<dbReference type="GeneID" id="128201824"/>
<protein>
    <submittedName>
        <fullName evidence="3">Ejaculatory bulb-specific protein 3-like</fullName>
    </submittedName>
</protein>
<reference evidence="3" key="1">
    <citation type="submission" date="2025-08" db="UniProtKB">
        <authorList>
            <consortium name="RefSeq"/>
        </authorList>
    </citation>
    <scope>IDENTIFICATION</scope>
    <source>
        <tissue evidence="3">Whole larvae</tissue>
    </source>
</reference>
<gene>
    <name evidence="3" type="primary">LOC128201824</name>
</gene>
<evidence type="ECO:0000313" key="3">
    <source>
        <dbReference type="RefSeq" id="XP_052755902.1"/>
    </source>
</evidence>
<dbReference type="Proteomes" id="UP001652740">
    <property type="component" value="Unplaced"/>
</dbReference>
<dbReference type="PANTHER" id="PTHR11257:SF13">
    <property type="entry name" value="GEO07322P1"/>
    <property type="match status" value="1"/>
</dbReference>
<feature type="chain" id="PRO_5045119181" evidence="1">
    <location>
        <begin position="19"/>
        <end position="125"/>
    </location>
</feature>
<keyword evidence="2" id="KW-1185">Reference proteome</keyword>
<evidence type="ECO:0000313" key="2">
    <source>
        <dbReference type="Proteomes" id="UP001652740"/>
    </source>
</evidence>
<feature type="signal peptide" evidence="1">
    <location>
        <begin position="1"/>
        <end position="18"/>
    </location>
</feature>
<organism evidence="2 3">
    <name type="scientific">Galleria mellonella</name>
    <name type="common">Greater wax moth</name>
    <dbReference type="NCBI Taxonomy" id="7137"/>
    <lineage>
        <taxon>Eukaryota</taxon>
        <taxon>Metazoa</taxon>
        <taxon>Ecdysozoa</taxon>
        <taxon>Arthropoda</taxon>
        <taxon>Hexapoda</taxon>
        <taxon>Insecta</taxon>
        <taxon>Pterygota</taxon>
        <taxon>Neoptera</taxon>
        <taxon>Endopterygota</taxon>
        <taxon>Lepidoptera</taxon>
        <taxon>Glossata</taxon>
        <taxon>Ditrysia</taxon>
        <taxon>Pyraloidea</taxon>
        <taxon>Pyralidae</taxon>
        <taxon>Galleriinae</taxon>
        <taxon>Galleria</taxon>
    </lineage>
</organism>
<dbReference type="PANTHER" id="PTHR11257">
    <property type="entry name" value="CHEMOSENSORY PROTEIN-RELATED"/>
    <property type="match status" value="1"/>
</dbReference>
<accession>A0ABM3MX27</accession>
<dbReference type="InterPro" id="IPR036682">
    <property type="entry name" value="OS_D_A10/PebIII_sf"/>
</dbReference>
<proteinExistence type="predicted"/>
<keyword evidence="1" id="KW-0732">Signal</keyword>
<dbReference type="InterPro" id="IPR005055">
    <property type="entry name" value="A10/PebIII"/>
</dbReference>
<dbReference type="RefSeq" id="XP_052755902.1">
    <property type="nucleotide sequence ID" value="XM_052899942.1"/>
</dbReference>